<protein>
    <submittedName>
        <fullName evidence="2">Uncharacterized protein</fullName>
    </submittedName>
</protein>
<sequence length="226" mass="26415">MRYKEVKILRSPNGKFFLSKTLEDELKDEKQVLDFIDSQLYSRKQKAMTPEQRERQAQALNERAELDRQKQQVSEWRQRHRLHELKRAKIEAFKLAKQMRESHLLPVQRQLPVIPEEQAVEEPAEREAEAQLVDDDETPRPTASQLAMPEEVRQLYLQRQHFLQQCQQSNLYNNPNCAAPWKMFANIASNLSAKLTAQADAELHRSIAGYLKDFVDTEARFGNQSG</sequence>
<comment type="caution">
    <text evidence="2">The sequence shown here is derived from an EMBL/GenBank/DDBJ whole genome shotgun (WGS) entry which is preliminary data.</text>
</comment>
<proteinExistence type="predicted"/>
<accession>A0AAD4PS57</accession>
<evidence type="ECO:0000313" key="2">
    <source>
        <dbReference type="EMBL" id="KAH8387823.1"/>
    </source>
</evidence>
<name>A0AAD4PS57_9MUSC</name>
<dbReference type="AlphaFoldDB" id="A0AAD4PS57"/>
<organism evidence="2 3">
    <name type="scientific">Drosophila rubida</name>
    <dbReference type="NCBI Taxonomy" id="30044"/>
    <lineage>
        <taxon>Eukaryota</taxon>
        <taxon>Metazoa</taxon>
        <taxon>Ecdysozoa</taxon>
        <taxon>Arthropoda</taxon>
        <taxon>Hexapoda</taxon>
        <taxon>Insecta</taxon>
        <taxon>Pterygota</taxon>
        <taxon>Neoptera</taxon>
        <taxon>Endopterygota</taxon>
        <taxon>Diptera</taxon>
        <taxon>Brachycera</taxon>
        <taxon>Muscomorpha</taxon>
        <taxon>Ephydroidea</taxon>
        <taxon>Drosophilidae</taxon>
        <taxon>Drosophila</taxon>
    </lineage>
</organism>
<feature type="region of interest" description="Disordered" evidence="1">
    <location>
        <begin position="119"/>
        <end position="142"/>
    </location>
</feature>
<evidence type="ECO:0000313" key="3">
    <source>
        <dbReference type="Proteomes" id="UP001200034"/>
    </source>
</evidence>
<dbReference type="Proteomes" id="UP001200034">
    <property type="component" value="Unassembled WGS sequence"/>
</dbReference>
<gene>
    <name evidence="2" type="ORF">KR093_009715</name>
</gene>
<dbReference type="EMBL" id="JAJJHW010000095">
    <property type="protein sequence ID" value="KAH8387823.1"/>
    <property type="molecule type" value="Genomic_DNA"/>
</dbReference>
<reference evidence="2" key="1">
    <citation type="journal article" date="2021" name="Mol. Ecol. Resour.">
        <title>Phylogenomic analyses of the genus Drosophila reveals genomic signals of climate adaptation.</title>
        <authorList>
            <person name="Li F."/>
            <person name="Rane R.V."/>
            <person name="Luria V."/>
            <person name="Xiong Z."/>
            <person name="Chen J."/>
            <person name="Li Z."/>
            <person name="Catullo R.A."/>
            <person name="Griffin P.C."/>
            <person name="Schiffer M."/>
            <person name="Pearce S."/>
            <person name="Lee S.F."/>
            <person name="McElroy K."/>
            <person name="Stocker A."/>
            <person name="Shirriffs J."/>
            <person name="Cockerell F."/>
            <person name="Coppin C."/>
            <person name="Sgro C.M."/>
            <person name="Karger A."/>
            <person name="Cain J.W."/>
            <person name="Weber J.A."/>
            <person name="Santpere G."/>
            <person name="Kirschner M.W."/>
            <person name="Hoffmann A.A."/>
            <person name="Oakeshott J.G."/>
            <person name="Zhang G."/>
        </authorList>
    </citation>
    <scope>NUCLEOTIDE SEQUENCE</scope>
    <source>
        <strain evidence="2">BGI-SZ-2011g</strain>
    </source>
</reference>
<evidence type="ECO:0000256" key="1">
    <source>
        <dbReference type="SAM" id="MobiDB-lite"/>
    </source>
</evidence>
<keyword evidence="3" id="KW-1185">Reference proteome</keyword>